<dbReference type="OrthoDB" id="93530at2157"/>
<dbReference type="GO" id="GO:0008168">
    <property type="term" value="F:methyltransferase activity"/>
    <property type="evidence" value="ECO:0007669"/>
    <property type="project" value="UniProtKB-KW"/>
</dbReference>
<keyword evidence="1" id="KW-0175">Coiled coil</keyword>
<name>A0A1G9Z377_9EURY</name>
<dbReference type="PROSITE" id="PS00092">
    <property type="entry name" value="N6_MTASE"/>
    <property type="match status" value="1"/>
</dbReference>
<dbReference type="InterPro" id="IPR029063">
    <property type="entry name" value="SAM-dependent_MTases_sf"/>
</dbReference>
<feature type="coiled-coil region" evidence="1">
    <location>
        <begin position="163"/>
        <end position="190"/>
    </location>
</feature>
<evidence type="ECO:0000256" key="1">
    <source>
        <dbReference type="SAM" id="Coils"/>
    </source>
</evidence>
<dbReference type="Proteomes" id="UP000199451">
    <property type="component" value="Unassembled WGS sequence"/>
</dbReference>
<accession>A0A1G9Z377</accession>
<dbReference type="GO" id="GO:0032259">
    <property type="term" value="P:methylation"/>
    <property type="evidence" value="ECO:0007669"/>
    <property type="project" value="UniProtKB-KW"/>
</dbReference>
<keyword evidence="3" id="KW-0489">Methyltransferase</keyword>
<dbReference type="InterPro" id="IPR002052">
    <property type="entry name" value="DNA_methylase_N6_adenine_CS"/>
</dbReference>
<dbReference type="EMBL" id="FNHL01000006">
    <property type="protein sequence ID" value="SDN15136.1"/>
    <property type="molecule type" value="Genomic_DNA"/>
</dbReference>
<evidence type="ECO:0000313" key="3">
    <source>
        <dbReference type="EMBL" id="SDN15136.1"/>
    </source>
</evidence>
<dbReference type="STRING" id="660521.SAMN04487949_3503"/>
<keyword evidence="3" id="KW-0808">Transferase</keyword>
<sequence>MSRELGQSKDGERKTLPIEKGFPIERINEIASKEGRAKQWYRPVYTMHKWWARRLGCVFRAISLYTLLDDSEHVELHQPGQNGTLSDYTTGDDGIQNLIDEVDLTDPDSLWNLYSKDIRVKDKKVLDPFMGGGTSIGEASRFGAETVGNDLNPVAWFVTKKQMEASDVDLESLEDAYETLRENVADDVMQYYRTKCPNGDHDADIMYVLWVKEVNCVSCGHSVPLFRDYRVGKGRYDHDDKYTVLDPTDWSVIRVDDWQSEQVSPITGETFDPSEGNVGSGDYSCPDCGQQYRIADAVQEQDGFDLRPYAIEYYCGHCDENGYSKGEVKDYKAPTEDDLDIFEQASEELENSPDLHEYVPNVEIPLGIMTDSSAFEGGIGGGHNLLDHGFDQWSDLFNDRQLLTLGKILKGIEQIEDHDAQEYLLLTLTNTLSTNTLMTGYDYSYNKIQHLFKSNSFDVPHEPAEGNPWGAEYGRGTFRSMWEMVKRGVEYAKAPTERYVEDGETVESPEFAQPIGGDFELYCSDARTLDMEDEFDVVLTDPPYYDNIIYSEISDFFYVWQRILLADKYDQFQPTQTPRAESIVANPAQGKGAKEFESELGEAFGNIHRMLKQDGAVVFTYHHAGVESWGELLQALCQQDFEVTATYPINADENKFIGGEAVTFDIVIVARPATERKPISWNSLRRNIYRTAQTTRKRLEENRELSRGDIGVVEMGRCFHEYSKHHGKVERAGETMTAKEVVDEIYGVIQHGSDIGEVDVFLDLLETPRATYDDLNKLCRGTNATPERMKDMRLYRMDEGFKLGTWDEEKRIAYVQGRVDSDEELTDLDKAQFLRYRWEHGKSVSEYLGKWEITDNLRELCEGLADATGDDTYRNILESRLSDY</sequence>
<dbReference type="Pfam" id="PF06634">
    <property type="entry name" value="DUF1156"/>
    <property type="match status" value="1"/>
</dbReference>
<dbReference type="InterPro" id="IPR009537">
    <property type="entry name" value="DUF1156"/>
</dbReference>
<dbReference type="AlphaFoldDB" id="A0A1G9Z377"/>
<feature type="domain" description="DUF1156" evidence="2">
    <location>
        <begin position="22"/>
        <end position="73"/>
    </location>
</feature>
<dbReference type="GO" id="GO:0003676">
    <property type="term" value="F:nucleic acid binding"/>
    <property type="evidence" value="ECO:0007669"/>
    <property type="project" value="InterPro"/>
</dbReference>
<dbReference type="RefSeq" id="WP_089699567.1">
    <property type="nucleotide sequence ID" value="NZ_FNHL01000006.1"/>
</dbReference>
<keyword evidence="4" id="KW-1185">Reference proteome</keyword>
<protein>
    <submittedName>
        <fullName evidence="3">Adenine-specific DNA methylase, contains a Zn-ribbon domain</fullName>
    </submittedName>
</protein>
<dbReference type="SUPFAM" id="SSF53335">
    <property type="entry name" value="S-adenosyl-L-methionine-dependent methyltransferases"/>
    <property type="match status" value="3"/>
</dbReference>
<dbReference type="Gene3D" id="3.40.50.150">
    <property type="entry name" value="Vaccinia Virus protein VP39"/>
    <property type="match status" value="2"/>
</dbReference>
<evidence type="ECO:0000313" key="4">
    <source>
        <dbReference type="Proteomes" id="UP000199451"/>
    </source>
</evidence>
<gene>
    <name evidence="3" type="ORF">SAMN04487949_3503</name>
</gene>
<proteinExistence type="predicted"/>
<reference evidence="4" key="1">
    <citation type="submission" date="2016-10" db="EMBL/GenBank/DDBJ databases">
        <authorList>
            <person name="Varghese N."/>
            <person name="Submissions S."/>
        </authorList>
    </citation>
    <scope>NUCLEOTIDE SEQUENCE [LARGE SCALE GENOMIC DNA]</scope>
    <source>
        <strain evidence="4">CGMCC 1.10119</strain>
    </source>
</reference>
<evidence type="ECO:0000259" key="2">
    <source>
        <dbReference type="Pfam" id="PF06634"/>
    </source>
</evidence>
<organism evidence="3 4">
    <name type="scientific">Halogranum gelatinilyticum</name>
    <dbReference type="NCBI Taxonomy" id="660521"/>
    <lineage>
        <taxon>Archaea</taxon>
        <taxon>Methanobacteriati</taxon>
        <taxon>Methanobacteriota</taxon>
        <taxon>Stenosarchaea group</taxon>
        <taxon>Halobacteria</taxon>
        <taxon>Halobacteriales</taxon>
        <taxon>Haloferacaceae</taxon>
    </lineage>
</organism>